<reference evidence="19" key="1">
    <citation type="submission" date="2020-11" db="EMBL/GenBank/DDBJ databases">
        <authorList>
            <person name="Tran Van P."/>
        </authorList>
    </citation>
    <scope>NUCLEOTIDE SEQUENCE</scope>
</reference>
<keyword evidence="11" id="KW-0472">Membrane</keyword>
<evidence type="ECO:0000259" key="18">
    <source>
        <dbReference type="Pfam" id="PF08033"/>
    </source>
</evidence>
<dbReference type="InterPro" id="IPR050550">
    <property type="entry name" value="SEC23_SEC24_subfamily"/>
</dbReference>
<dbReference type="Gene3D" id="3.40.50.410">
    <property type="entry name" value="von Willebrand factor, type A domain"/>
    <property type="match status" value="1"/>
</dbReference>
<dbReference type="SUPFAM" id="SSF82919">
    <property type="entry name" value="Zn-finger domain of Sec23/24"/>
    <property type="match status" value="1"/>
</dbReference>
<evidence type="ECO:0000256" key="5">
    <source>
        <dbReference type="ARBA" id="ARBA00022448"/>
    </source>
</evidence>
<dbReference type="Pfam" id="PF04815">
    <property type="entry name" value="Sec23_helical"/>
    <property type="match status" value="1"/>
</dbReference>
<dbReference type="InterPro" id="IPR036180">
    <property type="entry name" value="Gelsolin-like_dom_sf"/>
</dbReference>
<keyword evidence="7" id="KW-0256">Endoplasmic reticulum</keyword>
<evidence type="ECO:0000256" key="6">
    <source>
        <dbReference type="ARBA" id="ARBA00022490"/>
    </source>
</evidence>
<evidence type="ECO:0000256" key="11">
    <source>
        <dbReference type="ARBA" id="ARBA00023136"/>
    </source>
</evidence>
<dbReference type="GO" id="GO:0008270">
    <property type="term" value="F:zinc ion binding"/>
    <property type="evidence" value="ECO:0007669"/>
    <property type="project" value="InterPro"/>
</dbReference>
<evidence type="ECO:0000313" key="19">
    <source>
        <dbReference type="EMBL" id="CAD7637645.1"/>
    </source>
</evidence>
<evidence type="ECO:0000259" key="16">
    <source>
        <dbReference type="Pfam" id="PF04811"/>
    </source>
</evidence>
<feature type="compositionally biased region" description="Low complexity" evidence="13">
    <location>
        <begin position="1"/>
        <end position="20"/>
    </location>
</feature>
<dbReference type="GO" id="GO:0090110">
    <property type="term" value="P:COPII-coated vesicle cargo loading"/>
    <property type="evidence" value="ECO:0007669"/>
    <property type="project" value="TreeGrafter"/>
</dbReference>
<dbReference type="EMBL" id="OC914936">
    <property type="protein sequence ID" value="CAD7637645.1"/>
    <property type="molecule type" value="Genomic_DNA"/>
</dbReference>
<evidence type="ECO:0000256" key="2">
    <source>
        <dbReference type="ARBA" id="ARBA00004394"/>
    </source>
</evidence>
<evidence type="ECO:0000313" key="20">
    <source>
        <dbReference type="Proteomes" id="UP000728032"/>
    </source>
</evidence>
<dbReference type="InterPro" id="IPR036174">
    <property type="entry name" value="Znf_Sec23_Sec24_sf"/>
</dbReference>
<dbReference type="SUPFAM" id="SSF81811">
    <property type="entry name" value="Helical domain of Sec23/24"/>
    <property type="match status" value="1"/>
</dbReference>
<keyword evidence="9" id="KW-0653">Protein transport</keyword>
<dbReference type="Gene3D" id="2.60.40.1670">
    <property type="entry name" value="beta-sandwich domain of Sec23/24"/>
    <property type="match status" value="1"/>
</dbReference>
<dbReference type="Gene3D" id="1.20.120.730">
    <property type="entry name" value="Sec23/Sec24 helical domain"/>
    <property type="match status" value="1"/>
</dbReference>
<protein>
    <submittedName>
        <fullName evidence="19">Uncharacterized protein</fullName>
    </submittedName>
</protein>
<feature type="domain" description="Sec23/Sec24 helical" evidence="17">
    <location>
        <begin position="784"/>
        <end position="884"/>
    </location>
</feature>
<sequence>MNNNYTNNYNNSNYNPKLNNGFNTDVNPMPNGYQPFPAAGPQPQQPTHQYNYPPMAQSSTARVAPTLATNSVYSQPSGDQLRHQTQTSVPHMASKQFNLNYNESNNQYLPPMRSQPPTQPAVLPTNGQTLPPMANQPLHQSQQPLPTPQSVAPVLQTRPPIQQHLHHQPLPAQKPGAPPPQPPFQSPLPVQPARLASEPMGSQPANHYNSYGQNQAIPPPHMNSYSNAGHTVPSAHRLNDAVTAQPTYNGVSYSQPPNIDPLTNKMGSMSVNQTWGQMWNQESVNLMTEKDIRTKAVMSEQQRAANSQNDFDSNCHKEIMRSTLTKVPDSTSLLQKSRLPFGILIHPFKSDDDIPIIQDSPIVRCRSCRTYINPYVRLLDQRRWQCNLCLRINEIPEEFLYDYNTRQTIDCTSRPELNYGSIEYIASVEYMVRPPQPAAYLFVFDCSRHATQVGYIPSLARALTQCLEQIPGDSRTLIGFIAFDSRLHFFNLGDKQPIHLVMPDIQDVFLPNYENILVNLQSKRAQIEEFLTEILPTFPLDNPNDVVYDTGSALGAALTVAYKVLSSLGGRITLIQATLPNIGNTSDGSVLTNREDPNKRTINSNNLNALTPLLNPGTDFYKKLSLECSEHQIAVDLFDLSSSYSDLATVGSVSKFSGGSIHYYGGSPPSCLLARFEADMRHYLQRNIGFEAVMRMRCTRGLSIHTFHGNFFVRSTDLLALPNVNPDSGYGMQISIDEDLKDYTNVCFQAAILYTSANGERRIRVHTLSLPVVTTIGDVIHSADQEAIICLLSKMAVDRSLTSSMSDAREALINAVVDILNTYRAINTSAGGGALVMSSATRLMPLYVLALIKHTAFRVGISTKIDERVFAMERIKSLPLKQLMTYIYPNLYAIHNSFSNENERPTPVQLSFANIERNGVYLLDTYDNLFVYICKSVHPQWLAEVFNVTQWALIPDDGEATPTNQMPNSPQLRQQTPEPEEREIIRLPQLENMTSKRIHSFINSLIKERPFQPNFHILREDSRLRYAFLQYMYDDRNESAFSYYEFLQHLQQQIKN</sequence>
<dbReference type="PANTHER" id="PTHR13803:SF39">
    <property type="entry name" value="SECRETORY 24AB, ISOFORM A"/>
    <property type="match status" value="1"/>
</dbReference>
<dbReference type="GO" id="GO:0070971">
    <property type="term" value="C:endoplasmic reticulum exit site"/>
    <property type="evidence" value="ECO:0007669"/>
    <property type="project" value="TreeGrafter"/>
</dbReference>
<dbReference type="InterPro" id="IPR036465">
    <property type="entry name" value="vWFA_dom_sf"/>
</dbReference>
<dbReference type="OrthoDB" id="49016at2759"/>
<keyword evidence="5" id="KW-0813">Transport</keyword>
<keyword evidence="8" id="KW-0931">ER-Golgi transport</keyword>
<dbReference type="Pfam" id="PF04810">
    <property type="entry name" value="zf-Sec23_Sec24"/>
    <property type="match status" value="1"/>
</dbReference>
<feature type="domain" description="Zinc finger Sec23/Sec24-type" evidence="15">
    <location>
        <begin position="362"/>
        <end position="398"/>
    </location>
</feature>
<evidence type="ECO:0000256" key="3">
    <source>
        <dbReference type="ARBA" id="ARBA00004397"/>
    </source>
</evidence>
<dbReference type="SUPFAM" id="SSF82754">
    <property type="entry name" value="C-terminal, gelsolin-like domain of Sec23/24"/>
    <property type="match status" value="1"/>
</dbReference>
<dbReference type="Pfam" id="PF08033">
    <property type="entry name" value="Sec23_BS"/>
    <property type="match status" value="1"/>
</dbReference>
<gene>
    <name evidence="19" type="ORF">ONB1V03_LOCUS937</name>
</gene>
<feature type="region of interest" description="Disordered" evidence="13">
    <location>
        <begin position="1"/>
        <end position="50"/>
    </location>
</feature>
<evidence type="ECO:0000256" key="7">
    <source>
        <dbReference type="ARBA" id="ARBA00022824"/>
    </source>
</evidence>
<evidence type="ECO:0000256" key="9">
    <source>
        <dbReference type="ARBA" id="ARBA00022927"/>
    </source>
</evidence>
<evidence type="ECO:0000256" key="1">
    <source>
        <dbReference type="ARBA" id="ARBA00004299"/>
    </source>
</evidence>
<evidence type="ECO:0000259" key="14">
    <source>
        <dbReference type="Pfam" id="PF00626"/>
    </source>
</evidence>
<dbReference type="Pfam" id="PF04811">
    <property type="entry name" value="Sec23_trunk"/>
    <property type="match status" value="1"/>
</dbReference>
<feature type="region of interest" description="Disordered" evidence="13">
    <location>
        <begin position="164"/>
        <end position="233"/>
    </location>
</feature>
<evidence type="ECO:0000256" key="8">
    <source>
        <dbReference type="ARBA" id="ARBA00022892"/>
    </source>
</evidence>
<comment type="subcellular location">
    <subcellularLocation>
        <location evidence="1">Cytoplasmic vesicle</location>
        <location evidence="1">COPII-coated vesicle membrane</location>
        <topology evidence="1">Peripheral membrane protein</topology>
        <orientation evidence="1">Cytoplasmic side</orientation>
    </subcellularLocation>
    <subcellularLocation>
        <location evidence="3">Endoplasmic reticulum membrane</location>
        <topology evidence="3">Peripheral membrane protein</topology>
        <orientation evidence="3">Cytoplasmic side</orientation>
    </subcellularLocation>
    <subcellularLocation>
        <location evidence="2">Golgi apparatus membrane</location>
    </subcellularLocation>
</comment>
<dbReference type="InterPro" id="IPR036175">
    <property type="entry name" value="Sec23/24_helical_dom_sf"/>
</dbReference>
<organism evidence="19">
    <name type="scientific">Oppiella nova</name>
    <dbReference type="NCBI Taxonomy" id="334625"/>
    <lineage>
        <taxon>Eukaryota</taxon>
        <taxon>Metazoa</taxon>
        <taxon>Ecdysozoa</taxon>
        <taxon>Arthropoda</taxon>
        <taxon>Chelicerata</taxon>
        <taxon>Arachnida</taxon>
        <taxon>Acari</taxon>
        <taxon>Acariformes</taxon>
        <taxon>Sarcoptiformes</taxon>
        <taxon>Oribatida</taxon>
        <taxon>Brachypylina</taxon>
        <taxon>Oppioidea</taxon>
        <taxon>Oppiidae</taxon>
        <taxon>Oppiella</taxon>
    </lineage>
</organism>
<dbReference type="AlphaFoldDB" id="A0A7R9QB55"/>
<dbReference type="SUPFAM" id="SSF81995">
    <property type="entry name" value="beta-sandwich domain of Sec23/24"/>
    <property type="match status" value="1"/>
</dbReference>
<dbReference type="InterPro" id="IPR029006">
    <property type="entry name" value="ADF-H/Gelsolin-like_dom_sf"/>
</dbReference>
<accession>A0A7R9QB55</accession>
<feature type="compositionally biased region" description="Polar residues" evidence="13">
    <location>
        <begin position="137"/>
        <end position="150"/>
    </location>
</feature>
<dbReference type="GO" id="GO:0000139">
    <property type="term" value="C:Golgi membrane"/>
    <property type="evidence" value="ECO:0007669"/>
    <property type="project" value="UniProtKB-SubCell"/>
</dbReference>
<evidence type="ECO:0000256" key="12">
    <source>
        <dbReference type="ARBA" id="ARBA00023329"/>
    </source>
</evidence>
<dbReference type="Proteomes" id="UP000728032">
    <property type="component" value="Unassembled WGS sequence"/>
</dbReference>
<dbReference type="GO" id="GO:0005789">
    <property type="term" value="C:endoplasmic reticulum membrane"/>
    <property type="evidence" value="ECO:0007669"/>
    <property type="project" value="UniProtKB-SubCell"/>
</dbReference>
<dbReference type="InterPro" id="IPR006896">
    <property type="entry name" value="Sec23/24_trunk_dom"/>
</dbReference>
<evidence type="ECO:0000259" key="15">
    <source>
        <dbReference type="Pfam" id="PF04810"/>
    </source>
</evidence>
<feature type="compositionally biased region" description="Low complexity" evidence="13">
    <location>
        <begin position="164"/>
        <end position="175"/>
    </location>
</feature>
<dbReference type="SUPFAM" id="SSF53300">
    <property type="entry name" value="vWA-like"/>
    <property type="match status" value="1"/>
</dbReference>
<dbReference type="InterPro" id="IPR007123">
    <property type="entry name" value="Gelsolin-like_dom"/>
</dbReference>
<feature type="domain" description="Gelsolin-like" evidence="14">
    <location>
        <begin position="902"/>
        <end position="963"/>
    </location>
</feature>
<dbReference type="GO" id="GO:0030127">
    <property type="term" value="C:COPII vesicle coat"/>
    <property type="evidence" value="ECO:0007669"/>
    <property type="project" value="InterPro"/>
</dbReference>
<dbReference type="InterPro" id="IPR006895">
    <property type="entry name" value="Znf_Sec23_Sec24"/>
</dbReference>
<dbReference type="EMBL" id="CAJPVJ010000111">
    <property type="protein sequence ID" value="CAG2161082.1"/>
    <property type="molecule type" value="Genomic_DNA"/>
</dbReference>
<evidence type="ECO:0000256" key="13">
    <source>
        <dbReference type="SAM" id="MobiDB-lite"/>
    </source>
</evidence>
<dbReference type="Pfam" id="PF00626">
    <property type="entry name" value="Gelsolin"/>
    <property type="match status" value="1"/>
</dbReference>
<evidence type="ECO:0000256" key="10">
    <source>
        <dbReference type="ARBA" id="ARBA00023034"/>
    </source>
</evidence>
<feature type="region of interest" description="Disordered" evidence="13">
    <location>
        <begin position="957"/>
        <end position="980"/>
    </location>
</feature>
<evidence type="ECO:0000256" key="4">
    <source>
        <dbReference type="ARBA" id="ARBA00008334"/>
    </source>
</evidence>
<feature type="region of interest" description="Disordered" evidence="13">
    <location>
        <begin position="102"/>
        <end position="152"/>
    </location>
</feature>
<dbReference type="Gene3D" id="3.40.20.10">
    <property type="entry name" value="Severin"/>
    <property type="match status" value="1"/>
</dbReference>
<dbReference type="GO" id="GO:0006886">
    <property type="term" value="P:intracellular protein transport"/>
    <property type="evidence" value="ECO:0007669"/>
    <property type="project" value="InterPro"/>
</dbReference>
<comment type="similarity">
    <text evidence="4">Belongs to the SEC23/SEC24 family. SEC24 subfamily.</text>
</comment>
<dbReference type="InterPro" id="IPR012990">
    <property type="entry name" value="Beta-sandwich_Sec23_24"/>
</dbReference>
<evidence type="ECO:0000259" key="17">
    <source>
        <dbReference type="Pfam" id="PF04815"/>
    </source>
</evidence>
<keyword evidence="10" id="KW-0333">Golgi apparatus</keyword>
<keyword evidence="20" id="KW-1185">Reference proteome</keyword>
<keyword evidence="12" id="KW-0968">Cytoplasmic vesicle</keyword>
<dbReference type="PANTHER" id="PTHR13803">
    <property type="entry name" value="SEC24-RELATED PROTEIN"/>
    <property type="match status" value="1"/>
</dbReference>
<feature type="compositionally biased region" description="Polar residues" evidence="13">
    <location>
        <begin position="203"/>
        <end position="216"/>
    </location>
</feature>
<dbReference type="GO" id="GO:0000149">
    <property type="term" value="F:SNARE binding"/>
    <property type="evidence" value="ECO:0007669"/>
    <property type="project" value="TreeGrafter"/>
</dbReference>
<dbReference type="InterPro" id="IPR006900">
    <property type="entry name" value="Sec23/24_helical_dom"/>
</dbReference>
<feature type="domain" description="Sec23/Sec24 trunk" evidence="16">
    <location>
        <begin position="435"/>
        <end position="665"/>
    </location>
</feature>
<feature type="compositionally biased region" description="Pro residues" evidence="13">
    <location>
        <begin position="176"/>
        <end position="190"/>
    </location>
</feature>
<feature type="domain" description="Sec23/Sec24 beta-sandwich" evidence="18">
    <location>
        <begin position="689"/>
        <end position="773"/>
    </location>
</feature>
<proteinExistence type="inferred from homology"/>
<dbReference type="Gene3D" id="2.30.30.380">
    <property type="entry name" value="Zn-finger domain of Sec23/24"/>
    <property type="match status" value="1"/>
</dbReference>
<keyword evidence="6" id="KW-0963">Cytoplasm</keyword>
<name>A0A7R9QB55_9ACAR</name>